<reference evidence="2 3" key="1">
    <citation type="journal article" date="2019" name="Sci. Rep.">
        <title>Orb-weaving spider Araneus ventricosus genome elucidates the spidroin gene catalogue.</title>
        <authorList>
            <person name="Kono N."/>
            <person name="Nakamura H."/>
            <person name="Ohtoshi R."/>
            <person name="Moran D.A.P."/>
            <person name="Shinohara A."/>
            <person name="Yoshida Y."/>
            <person name="Fujiwara M."/>
            <person name="Mori M."/>
            <person name="Tomita M."/>
            <person name="Arakawa K."/>
        </authorList>
    </citation>
    <scope>NUCLEOTIDE SEQUENCE [LARGE SCALE GENOMIC DNA]</scope>
</reference>
<comment type="caution">
    <text evidence="2">The sequence shown here is derived from an EMBL/GenBank/DDBJ whole genome shotgun (WGS) entry which is preliminary data.</text>
</comment>
<proteinExistence type="predicted"/>
<gene>
    <name evidence="2" type="ORF">AVEN_92914_1</name>
</gene>
<sequence length="134" mass="15683">MPPNVNLQRWKRQRDAKRDMEKLRKELSKQQKQQKKQQEKKKKQQERKRKKQKNKGTFGLTCQGETPIHFTVHNKHRLQDIGAGDICMTDITINGQPRCILSTVYIHPGVDASHLKMFLFSALIKYSVTSLLID</sequence>
<evidence type="ECO:0000313" key="2">
    <source>
        <dbReference type="EMBL" id="GBM10086.1"/>
    </source>
</evidence>
<feature type="compositionally biased region" description="Basic and acidic residues" evidence="1">
    <location>
        <begin position="16"/>
        <end position="29"/>
    </location>
</feature>
<feature type="compositionally biased region" description="Basic residues" evidence="1">
    <location>
        <begin position="32"/>
        <end position="54"/>
    </location>
</feature>
<name>A0A4Y2D1T5_ARAVE</name>
<evidence type="ECO:0000313" key="3">
    <source>
        <dbReference type="Proteomes" id="UP000499080"/>
    </source>
</evidence>
<dbReference type="AlphaFoldDB" id="A0A4Y2D1T5"/>
<accession>A0A4Y2D1T5</accession>
<protein>
    <submittedName>
        <fullName evidence="2">Uncharacterized protein</fullName>
    </submittedName>
</protein>
<feature type="region of interest" description="Disordered" evidence="1">
    <location>
        <begin position="1"/>
        <end position="61"/>
    </location>
</feature>
<organism evidence="2 3">
    <name type="scientific">Araneus ventricosus</name>
    <name type="common">Orbweaver spider</name>
    <name type="synonym">Epeira ventricosa</name>
    <dbReference type="NCBI Taxonomy" id="182803"/>
    <lineage>
        <taxon>Eukaryota</taxon>
        <taxon>Metazoa</taxon>
        <taxon>Ecdysozoa</taxon>
        <taxon>Arthropoda</taxon>
        <taxon>Chelicerata</taxon>
        <taxon>Arachnida</taxon>
        <taxon>Araneae</taxon>
        <taxon>Araneomorphae</taxon>
        <taxon>Entelegynae</taxon>
        <taxon>Araneoidea</taxon>
        <taxon>Araneidae</taxon>
        <taxon>Araneus</taxon>
    </lineage>
</organism>
<evidence type="ECO:0000256" key="1">
    <source>
        <dbReference type="SAM" id="MobiDB-lite"/>
    </source>
</evidence>
<dbReference type="Proteomes" id="UP000499080">
    <property type="component" value="Unassembled WGS sequence"/>
</dbReference>
<dbReference type="EMBL" id="BGPR01000280">
    <property type="protein sequence ID" value="GBM10086.1"/>
    <property type="molecule type" value="Genomic_DNA"/>
</dbReference>
<keyword evidence="3" id="KW-1185">Reference proteome</keyword>